<keyword evidence="3" id="KW-1185">Reference proteome</keyword>
<dbReference type="EMBL" id="JANPWB010000015">
    <property type="protein sequence ID" value="KAJ1091747.1"/>
    <property type="molecule type" value="Genomic_DNA"/>
</dbReference>
<reference evidence="2" key="1">
    <citation type="journal article" date="2022" name="bioRxiv">
        <title>Sequencing and chromosome-scale assembly of the giantPleurodeles waltlgenome.</title>
        <authorList>
            <person name="Brown T."/>
            <person name="Elewa A."/>
            <person name="Iarovenko S."/>
            <person name="Subramanian E."/>
            <person name="Araus A.J."/>
            <person name="Petzold A."/>
            <person name="Susuki M."/>
            <person name="Suzuki K.-i.T."/>
            <person name="Hayashi T."/>
            <person name="Toyoda A."/>
            <person name="Oliveira C."/>
            <person name="Osipova E."/>
            <person name="Leigh N.D."/>
            <person name="Simon A."/>
            <person name="Yun M.H."/>
        </authorList>
    </citation>
    <scope>NUCLEOTIDE SEQUENCE</scope>
    <source>
        <strain evidence="2">20211129_DDA</strain>
        <tissue evidence="2">Liver</tissue>
    </source>
</reference>
<gene>
    <name evidence="2" type="ORF">NDU88_004864</name>
</gene>
<evidence type="ECO:0000256" key="1">
    <source>
        <dbReference type="SAM" id="MobiDB-lite"/>
    </source>
</evidence>
<protein>
    <submittedName>
        <fullName evidence="2">Uncharacterized protein</fullName>
    </submittedName>
</protein>
<evidence type="ECO:0000313" key="2">
    <source>
        <dbReference type="EMBL" id="KAJ1091747.1"/>
    </source>
</evidence>
<dbReference type="AlphaFoldDB" id="A0AAV7LL26"/>
<comment type="caution">
    <text evidence="2">The sequence shown here is derived from an EMBL/GenBank/DDBJ whole genome shotgun (WGS) entry which is preliminary data.</text>
</comment>
<dbReference type="Proteomes" id="UP001066276">
    <property type="component" value="Chromosome 11"/>
</dbReference>
<evidence type="ECO:0000313" key="3">
    <source>
        <dbReference type="Proteomes" id="UP001066276"/>
    </source>
</evidence>
<accession>A0AAV7LL26</accession>
<organism evidence="2 3">
    <name type="scientific">Pleurodeles waltl</name>
    <name type="common">Iberian ribbed newt</name>
    <dbReference type="NCBI Taxonomy" id="8319"/>
    <lineage>
        <taxon>Eukaryota</taxon>
        <taxon>Metazoa</taxon>
        <taxon>Chordata</taxon>
        <taxon>Craniata</taxon>
        <taxon>Vertebrata</taxon>
        <taxon>Euteleostomi</taxon>
        <taxon>Amphibia</taxon>
        <taxon>Batrachia</taxon>
        <taxon>Caudata</taxon>
        <taxon>Salamandroidea</taxon>
        <taxon>Salamandridae</taxon>
        <taxon>Pleurodelinae</taxon>
        <taxon>Pleurodeles</taxon>
    </lineage>
</organism>
<proteinExistence type="predicted"/>
<sequence length="82" mass="8965">MQNKAGSFPLVGTKMFGKKEAARLRGGAEPPVKERWAAAAGPPPVRGQDAYFGGWGAQRLYRQFYPLVRKVLAESRMGICLA</sequence>
<name>A0AAV7LL26_PLEWA</name>
<feature type="region of interest" description="Disordered" evidence="1">
    <location>
        <begin position="22"/>
        <end position="41"/>
    </location>
</feature>